<dbReference type="SUPFAM" id="SSF48484">
    <property type="entry name" value="Lipoxigenase"/>
    <property type="match status" value="1"/>
</dbReference>
<gene>
    <name evidence="18" type="primary">LOX2.1_11</name>
    <name evidence="18" type="ORF">CK203_009988</name>
</gene>
<dbReference type="InterPro" id="IPR020834">
    <property type="entry name" value="LipOase_CS"/>
</dbReference>
<dbReference type="UniPathway" id="UPA00382"/>
<dbReference type="PROSITE" id="PS00711">
    <property type="entry name" value="LIPOXYGENASE_1"/>
    <property type="match status" value="1"/>
</dbReference>
<dbReference type="PROSITE" id="PS51393">
    <property type="entry name" value="LIPOXYGENASE_3"/>
    <property type="match status" value="1"/>
</dbReference>
<dbReference type="Gene3D" id="4.10.372.10">
    <property type="entry name" value="Lipoxygenase-1, Domain 3"/>
    <property type="match status" value="1"/>
</dbReference>
<comment type="function">
    <text evidence="14">Plant lipoxygenase may be involved in a number of diverse aspects of plant physiology including growth and development, pest resistance, and senescence or responses to wounding.</text>
</comment>
<dbReference type="FunFam" id="1.20.245.10:FF:000002">
    <property type="entry name" value="Lipoxygenase"/>
    <property type="match status" value="1"/>
</dbReference>
<dbReference type="FunFam" id="4.10.375.10:FF:000001">
    <property type="entry name" value="Lipoxygenase"/>
    <property type="match status" value="1"/>
</dbReference>
<evidence type="ECO:0000256" key="7">
    <source>
        <dbReference type="ARBA" id="ARBA00022964"/>
    </source>
</evidence>
<keyword evidence="8 13" id="KW-0560">Oxidoreductase</keyword>
<evidence type="ECO:0000313" key="18">
    <source>
        <dbReference type="EMBL" id="RVX12796.1"/>
    </source>
</evidence>
<evidence type="ECO:0000256" key="14">
    <source>
        <dbReference type="RuleBase" id="RU003975"/>
    </source>
</evidence>
<sequence>MATQNPEMLQTQFHQPHLGRTSLPHEAVAAGTNSSISVKATVTNFISRELMIKLMILQRDGIGEKTDQPVCSSSRPRGWGCDLRIRICDSGDFGETGAVLVQNEYRSEMFLKYIVLNGLPNGPIAFNCGSWVQSKFDDPEKRIFFSNKSYLPSQTPEGLKDLREKELASLRGNGEGERKTSDRIYDYDVYNDLGNPDSKSELGRPVLGGNENYPYPRRCRTGRPPCQTDPLSETRSGSFYVPRDEEFSDVKEASFITKTVDSVLHALKPSLETSLLDSNLGFPLFSDIDQLYYQGITIPKLKNPGLLQLILPRLVKAVSDAKDRLLKFETPAMFLKDKFSWLRDEEFSRQTLAGVNPYSIKLVMEWPLKSALDPDVYGPPESAITKELALEQKKLFIIDYHDLLLPYVSKVRQIEGTTLYGSRALFFLTPDCTLKPLAIELTRPPMDGKPQWKQVFTPGLEATDHWLWRFAKTHFLADDSGYHELVSHWLRTHCATEPYVIATNRQLSVMHPIYKLLHPHLRYTMQINALAREVLINADGIIETSFSTRKYSMELSSAAYDQQWRFDREALPADLINRGIAVEDPSASHGLKLLIEDYPFANDGLILWDALKQWVADYVNYYYKDASMVQSDPELQAWWTEIRTKGHEDKKDEPWWPVLQTPEDLIGIIATIAWVASAHHSAVNFGQYAFAAYFPNRPTIARTNMPSEDPTREGWKRFLDNPDFELLVCFPSQVQATKVIAILDVLSNHSPDEEYIGEYMEPAWGEEPDIKEAFERFSARLKELEVIIDARNADNSLKNRGGAGVVPYELLKPFSEAGVTGKEFLTASPSEVALGVKLQVHCMAEIHNN</sequence>
<dbReference type="InterPro" id="IPR036226">
    <property type="entry name" value="LipOase_C_sf"/>
</dbReference>
<keyword evidence="6" id="KW-0276">Fatty acid metabolism</keyword>
<dbReference type="EMBL" id="QGNW01000026">
    <property type="protein sequence ID" value="RVX12796.1"/>
    <property type="molecule type" value="Genomic_DNA"/>
</dbReference>
<dbReference type="Gene3D" id="2.60.60.20">
    <property type="entry name" value="PLAT/LH2 domain"/>
    <property type="match status" value="1"/>
</dbReference>
<dbReference type="SUPFAM" id="SSF49723">
    <property type="entry name" value="Lipase/lipooxygenase domain (PLAT/LH2 domain)"/>
    <property type="match status" value="1"/>
</dbReference>
<evidence type="ECO:0000256" key="6">
    <source>
        <dbReference type="ARBA" id="ARBA00022832"/>
    </source>
</evidence>
<dbReference type="GO" id="GO:0006633">
    <property type="term" value="P:fatty acid biosynthetic process"/>
    <property type="evidence" value="ECO:0007669"/>
    <property type="project" value="UniProtKB-KW"/>
</dbReference>
<dbReference type="EC" id="1.13.11.-" evidence="14"/>
<feature type="region of interest" description="Disordered" evidence="15">
    <location>
        <begin position="213"/>
        <end position="237"/>
    </location>
</feature>
<dbReference type="InterPro" id="IPR001024">
    <property type="entry name" value="PLAT/LH2_dom"/>
</dbReference>
<proteinExistence type="inferred from homology"/>
<dbReference type="PRINTS" id="PR00468">
    <property type="entry name" value="PLTLPOXGNASE"/>
</dbReference>
<dbReference type="InterPro" id="IPR027433">
    <property type="entry name" value="Lipoxygenase_dom_3"/>
</dbReference>
<evidence type="ECO:0000259" key="17">
    <source>
        <dbReference type="PROSITE" id="PS51393"/>
    </source>
</evidence>
<dbReference type="PROSITE" id="PS00081">
    <property type="entry name" value="LIPOXYGENASE_2"/>
    <property type="match status" value="1"/>
</dbReference>
<feature type="domain" description="Lipoxygenase" evidence="17">
    <location>
        <begin position="149"/>
        <end position="828"/>
    </location>
</feature>
<dbReference type="GO" id="GO:0031408">
    <property type="term" value="P:oxylipin biosynthetic process"/>
    <property type="evidence" value="ECO:0007669"/>
    <property type="project" value="UniProtKB-UniRule"/>
</dbReference>
<name>A0A438JUZ8_VITVI</name>
<evidence type="ECO:0000256" key="9">
    <source>
        <dbReference type="ARBA" id="ARBA00023004"/>
    </source>
</evidence>
<dbReference type="Gene3D" id="3.10.450.60">
    <property type="match status" value="1"/>
</dbReference>
<keyword evidence="7 13" id="KW-0223">Dioxygenase</keyword>
<evidence type="ECO:0000256" key="1">
    <source>
        <dbReference type="ARBA" id="ARBA00001962"/>
    </source>
</evidence>
<evidence type="ECO:0000259" key="16">
    <source>
        <dbReference type="PROSITE" id="PS50095"/>
    </source>
</evidence>
<dbReference type="Pfam" id="PF01477">
    <property type="entry name" value="PLAT"/>
    <property type="match status" value="1"/>
</dbReference>
<dbReference type="PRINTS" id="PR00087">
    <property type="entry name" value="LIPOXYGENASE"/>
</dbReference>
<dbReference type="PROSITE" id="PS50095">
    <property type="entry name" value="PLAT"/>
    <property type="match status" value="1"/>
</dbReference>
<evidence type="ECO:0000256" key="10">
    <source>
        <dbReference type="ARBA" id="ARBA00023098"/>
    </source>
</evidence>
<accession>A0A438JUZ8</accession>
<keyword evidence="9 13" id="KW-0408">Iron</keyword>
<comment type="pathway">
    <text evidence="14">Lipid metabolism; oxylipin biosynthesis.</text>
</comment>
<evidence type="ECO:0000256" key="15">
    <source>
        <dbReference type="SAM" id="MobiDB-lite"/>
    </source>
</evidence>
<dbReference type="PANTHER" id="PTHR11771">
    <property type="entry name" value="LIPOXYGENASE"/>
    <property type="match status" value="1"/>
</dbReference>
<protein>
    <recommendedName>
        <fullName evidence="14">Lipoxygenase</fullName>
        <ecNumber evidence="14">1.13.11.-</ecNumber>
    </recommendedName>
</protein>
<dbReference type="InterPro" id="IPR013819">
    <property type="entry name" value="LipOase_C"/>
</dbReference>
<keyword evidence="4 13" id="KW-0479">Metal-binding</keyword>
<dbReference type="GO" id="GO:0034440">
    <property type="term" value="P:lipid oxidation"/>
    <property type="evidence" value="ECO:0007669"/>
    <property type="project" value="InterPro"/>
</dbReference>
<dbReference type="InterPro" id="IPR036392">
    <property type="entry name" value="PLAT/LH2_dom_sf"/>
</dbReference>
<dbReference type="InterPro" id="IPR000907">
    <property type="entry name" value="LipOase"/>
</dbReference>
<keyword evidence="5 14" id="KW-0925">Oxylipin biosynthesis</keyword>
<evidence type="ECO:0000256" key="3">
    <source>
        <dbReference type="ARBA" id="ARBA00022516"/>
    </source>
</evidence>
<evidence type="ECO:0000256" key="11">
    <source>
        <dbReference type="ARBA" id="ARBA00023160"/>
    </source>
</evidence>
<dbReference type="InterPro" id="IPR001246">
    <property type="entry name" value="LipOase_plant"/>
</dbReference>
<dbReference type="Pfam" id="PF00305">
    <property type="entry name" value="Lipoxygenase"/>
    <property type="match status" value="1"/>
</dbReference>
<organism evidence="18 19">
    <name type="scientific">Vitis vinifera</name>
    <name type="common">Grape</name>
    <dbReference type="NCBI Taxonomy" id="29760"/>
    <lineage>
        <taxon>Eukaryota</taxon>
        <taxon>Viridiplantae</taxon>
        <taxon>Streptophyta</taxon>
        <taxon>Embryophyta</taxon>
        <taxon>Tracheophyta</taxon>
        <taxon>Spermatophyta</taxon>
        <taxon>Magnoliopsida</taxon>
        <taxon>eudicotyledons</taxon>
        <taxon>Gunneridae</taxon>
        <taxon>Pentapetalae</taxon>
        <taxon>rosids</taxon>
        <taxon>Vitales</taxon>
        <taxon>Vitaceae</taxon>
        <taxon>Viteae</taxon>
        <taxon>Vitis</taxon>
    </lineage>
</organism>
<dbReference type="GO" id="GO:0016702">
    <property type="term" value="F:oxidoreductase activity, acting on single donors with incorporation of molecular oxygen, incorporation of two atoms of oxygen"/>
    <property type="evidence" value="ECO:0007669"/>
    <property type="project" value="InterPro"/>
</dbReference>
<evidence type="ECO:0000256" key="4">
    <source>
        <dbReference type="ARBA" id="ARBA00022723"/>
    </source>
</evidence>
<comment type="cofactor">
    <cofactor evidence="1 13">
        <name>Fe cation</name>
        <dbReference type="ChEBI" id="CHEBI:24875"/>
    </cofactor>
</comment>
<evidence type="ECO:0000256" key="12">
    <source>
        <dbReference type="PROSITE-ProRule" id="PRU00152"/>
    </source>
</evidence>
<dbReference type="InterPro" id="IPR020833">
    <property type="entry name" value="LipOase_Fe_BS"/>
</dbReference>
<dbReference type="AlphaFoldDB" id="A0A438JUZ8"/>
<dbReference type="Gene3D" id="1.20.245.10">
    <property type="entry name" value="Lipoxygenase-1, Domain 5"/>
    <property type="match status" value="1"/>
</dbReference>
<evidence type="ECO:0000256" key="13">
    <source>
        <dbReference type="RuleBase" id="RU003974"/>
    </source>
</evidence>
<dbReference type="SMART" id="SM00308">
    <property type="entry name" value="LH2"/>
    <property type="match status" value="1"/>
</dbReference>
<evidence type="ECO:0000256" key="8">
    <source>
        <dbReference type="ARBA" id="ARBA00023002"/>
    </source>
</evidence>
<dbReference type="Gene3D" id="4.10.375.10">
    <property type="entry name" value="Lipoxygenase-1, Domain 2"/>
    <property type="match status" value="1"/>
</dbReference>
<feature type="domain" description="PLAT" evidence="16">
    <location>
        <begin position="32"/>
        <end position="146"/>
    </location>
</feature>
<dbReference type="GO" id="GO:0046872">
    <property type="term" value="F:metal ion binding"/>
    <property type="evidence" value="ECO:0007669"/>
    <property type="project" value="UniProtKB-UniRule"/>
</dbReference>
<comment type="caution">
    <text evidence="12">Lacks conserved residue(s) required for the propagation of feature annotation.</text>
</comment>
<evidence type="ECO:0000313" key="19">
    <source>
        <dbReference type="Proteomes" id="UP000288805"/>
    </source>
</evidence>
<keyword evidence="3 14" id="KW-0444">Lipid biosynthesis</keyword>
<dbReference type="Proteomes" id="UP000288805">
    <property type="component" value="Unassembled WGS sequence"/>
</dbReference>
<comment type="caution">
    <text evidence="18">The sequence shown here is derived from an EMBL/GenBank/DDBJ whole genome shotgun (WGS) entry which is preliminary data.</text>
</comment>
<evidence type="ECO:0000256" key="5">
    <source>
        <dbReference type="ARBA" id="ARBA00022767"/>
    </source>
</evidence>
<keyword evidence="10" id="KW-0443">Lipid metabolism</keyword>
<comment type="similarity">
    <text evidence="2 13">Belongs to the lipoxygenase family.</text>
</comment>
<keyword evidence="11 14" id="KW-0275">Fatty acid biosynthesis</keyword>
<evidence type="ECO:0000256" key="2">
    <source>
        <dbReference type="ARBA" id="ARBA00009419"/>
    </source>
</evidence>
<reference evidence="18 19" key="1">
    <citation type="journal article" date="2018" name="PLoS Genet.">
        <title>Population sequencing reveals clonal diversity and ancestral inbreeding in the grapevine cultivar Chardonnay.</title>
        <authorList>
            <person name="Roach M.J."/>
            <person name="Johnson D.L."/>
            <person name="Bohlmann J."/>
            <person name="van Vuuren H.J."/>
            <person name="Jones S.J."/>
            <person name="Pretorius I.S."/>
            <person name="Schmidt S.A."/>
            <person name="Borneman A.R."/>
        </authorList>
    </citation>
    <scope>NUCLEOTIDE SEQUENCE [LARGE SCALE GENOMIC DNA]</scope>
    <source>
        <strain evidence="19">cv. Chardonnay</strain>
        <tissue evidence="18">Leaf</tissue>
    </source>
</reference>